<name>A0A4R2IKE8_9GAMM</name>
<evidence type="ECO:0000256" key="1">
    <source>
        <dbReference type="ARBA" id="ARBA00022729"/>
    </source>
</evidence>
<keyword evidence="3" id="KW-1185">Reference proteome</keyword>
<dbReference type="AlphaFoldDB" id="A0A4R2IKE8"/>
<dbReference type="InterPro" id="IPR013517">
    <property type="entry name" value="FG-GAP"/>
</dbReference>
<gene>
    <name evidence="2" type="ORF">EV148_101594</name>
</gene>
<evidence type="ECO:0000313" key="2">
    <source>
        <dbReference type="EMBL" id="TCO43175.1"/>
    </source>
</evidence>
<evidence type="ECO:0000313" key="3">
    <source>
        <dbReference type="Proteomes" id="UP000294862"/>
    </source>
</evidence>
<dbReference type="Proteomes" id="UP000294862">
    <property type="component" value="Unassembled WGS sequence"/>
</dbReference>
<dbReference type="PANTHER" id="PTHR46580">
    <property type="entry name" value="SENSOR KINASE-RELATED"/>
    <property type="match status" value="1"/>
</dbReference>
<keyword evidence="1" id="KW-0732">Signal</keyword>
<dbReference type="SUPFAM" id="SSF69318">
    <property type="entry name" value="Integrin alpha N-terminal domain"/>
    <property type="match status" value="1"/>
</dbReference>
<protein>
    <submittedName>
        <fullName evidence="2">VCBS repeat protein</fullName>
    </submittedName>
</protein>
<dbReference type="InterPro" id="IPR028994">
    <property type="entry name" value="Integrin_alpha_N"/>
</dbReference>
<comment type="caution">
    <text evidence="2">The sequence shown here is derived from an EMBL/GenBank/DDBJ whole genome shotgun (WGS) entry which is preliminary data.</text>
</comment>
<proteinExistence type="predicted"/>
<accession>A0A4R2IKE8</accession>
<dbReference type="Pfam" id="PF13517">
    <property type="entry name" value="FG-GAP_3"/>
    <property type="match status" value="1"/>
</dbReference>
<dbReference type="EMBL" id="SLWQ01000001">
    <property type="protein sequence ID" value="TCO43175.1"/>
    <property type="molecule type" value="Genomic_DNA"/>
</dbReference>
<sequence>MDDRRGHGRVPGSRAWPRGVALLVLGIAGATVHAAAEPESPSTRSAQADAIRHDADGRAYRIERVAKAGAKYERIGAHTVRYFPFARYEVAREDADYFYVKQYLPVEQKPVAPAMPAPAPVDLPRTNRYALRDFGRGLPHAGQWRGEFALADVDGDGHLDLAFAPPRKSLSKPVILRGDGQGEWTRWTASQWPALPYDYGAAVAADFDADGHVDLAFAMHLRGLAVLGGDGKGGFVRRDGGLPLGAPGSRTPATYSSHQLGTLDWNGDRRPDLIALDERLLGRAHPYGSVAIFVGGRGAWKHAALPQAKLPRGNLSLARIAGGRGDRAIVIGDAADGRLAAYEFAAGRVVARVLDGVPAGALLRVGAAADAGDGKPVLAIAYQSRTRKGWQTAVDLFRRQGEGYVREPLLVELTLTIGALAYGHLASARAFDLAALRSDGALLLFAADGKGSYTRDREQPAPSWRAGCSGHALHLRDLDGDGRDEIVAAFAGEPNAMMFRRDCTAGGGIDAWHVDEAPVQR</sequence>
<reference evidence="2 3" key="1">
    <citation type="journal article" date="2015" name="Stand. Genomic Sci.">
        <title>Genomic Encyclopedia of Bacterial and Archaeal Type Strains, Phase III: the genomes of soil and plant-associated and newly described type strains.</title>
        <authorList>
            <person name="Whitman W.B."/>
            <person name="Woyke T."/>
            <person name="Klenk H.P."/>
            <person name="Zhou Y."/>
            <person name="Lilburn T.G."/>
            <person name="Beck B.J."/>
            <person name="De Vos P."/>
            <person name="Vandamme P."/>
            <person name="Eisen J.A."/>
            <person name="Garrity G."/>
            <person name="Hugenholtz P."/>
            <person name="Kyrpides N.C."/>
        </authorList>
    </citation>
    <scope>NUCLEOTIDE SEQUENCE [LARGE SCALE GENOMIC DNA]</scope>
    <source>
        <strain evidence="2 3">A3</strain>
    </source>
</reference>
<dbReference type="Gene3D" id="2.130.10.130">
    <property type="entry name" value="Integrin alpha, N-terminal"/>
    <property type="match status" value="1"/>
</dbReference>
<organism evidence="2 3">
    <name type="scientific">Dokdonella fugitiva</name>
    <dbReference type="NCBI Taxonomy" id="328517"/>
    <lineage>
        <taxon>Bacteria</taxon>
        <taxon>Pseudomonadati</taxon>
        <taxon>Pseudomonadota</taxon>
        <taxon>Gammaproteobacteria</taxon>
        <taxon>Lysobacterales</taxon>
        <taxon>Rhodanobacteraceae</taxon>
        <taxon>Dokdonella</taxon>
    </lineage>
</organism>